<dbReference type="SUPFAM" id="SSF53067">
    <property type="entry name" value="Actin-like ATPase domain"/>
    <property type="match status" value="1"/>
</dbReference>
<dbReference type="Gene3D" id="3.30.420.40">
    <property type="match status" value="2"/>
</dbReference>
<evidence type="ECO:0000313" key="1">
    <source>
        <dbReference type="EMBL" id="RQP23003.1"/>
    </source>
</evidence>
<evidence type="ECO:0000313" key="2">
    <source>
        <dbReference type="Proteomes" id="UP000267464"/>
    </source>
</evidence>
<dbReference type="Pfam" id="PF00480">
    <property type="entry name" value="ROK"/>
    <property type="match status" value="1"/>
</dbReference>
<proteinExistence type="predicted"/>
<name>A0A3N7HN14_9BURK</name>
<dbReference type="PANTHER" id="PTHR18964">
    <property type="entry name" value="ROK (REPRESSOR, ORF, KINASE) FAMILY"/>
    <property type="match status" value="1"/>
</dbReference>
<gene>
    <name evidence="1" type="ORF">DZC73_17895</name>
</gene>
<dbReference type="InterPro" id="IPR043129">
    <property type="entry name" value="ATPase_NBD"/>
</dbReference>
<accession>A0A3N7HN14</accession>
<dbReference type="AlphaFoldDB" id="A0A3N7HN14"/>
<dbReference type="InterPro" id="IPR000600">
    <property type="entry name" value="ROK"/>
</dbReference>
<reference evidence="1 2" key="1">
    <citation type="submission" date="2018-08" db="EMBL/GenBank/DDBJ databases">
        <authorList>
            <person name="Khan S.A."/>
            <person name="Jeon C.O."/>
            <person name="Chun B.H."/>
            <person name="Jeong S.E."/>
        </authorList>
    </citation>
    <scope>NUCLEOTIDE SEQUENCE [LARGE SCALE GENOMIC DNA]</scope>
    <source>
        <strain evidence="1 2">S-16</strain>
    </source>
</reference>
<dbReference type="EMBL" id="QUSW01000005">
    <property type="protein sequence ID" value="RQP23003.1"/>
    <property type="molecule type" value="Genomic_DNA"/>
</dbReference>
<dbReference type="Proteomes" id="UP000267464">
    <property type="component" value="Unassembled WGS sequence"/>
</dbReference>
<dbReference type="PANTHER" id="PTHR18964:SF165">
    <property type="entry name" value="BETA-GLUCOSIDE KINASE"/>
    <property type="match status" value="1"/>
</dbReference>
<keyword evidence="2" id="KW-1185">Reference proteome</keyword>
<protein>
    <submittedName>
        <fullName evidence="1">ROK family protein</fullName>
    </submittedName>
</protein>
<reference evidence="1 2" key="2">
    <citation type="submission" date="2018-12" db="EMBL/GenBank/DDBJ databases">
        <title>Rhizobacter gummiphilus sp. nov., a rubber-degrading bacterium isolated from the soil of a botanical garden in Japan.</title>
        <authorList>
            <person name="Shunsuke S.S."/>
        </authorList>
    </citation>
    <scope>NUCLEOTIDE SEQUENCE [LARGE SCALE GENOMIC DNA]</scope>
    <source>
        <strain evidence="1 2">S-16</strain>
    </source>
</reference>
<sequence>MNHTMKAPSLIALDIGGTHVKYGLVGMQGQVTQAGVIDTLGRDGIVSLLSRLDDVVHALRESRPVGVAVSTLGIVGLGTGRIRGAADAVAGYAGTDLAAHFEHRFGLPTTVENDVNCVALAEGWCGAAVGLDHYIALTLGTGIGGGIVINGRLYRGSSCAAGEWGNAVVEGEVWEKVASLRGLGLLGEQAFGRAPCSAHHVFEAGDAGDPVALAVLQRWYQRLATGITALMYAFDPQAVIIGGGICGRGERFLDELREAMSPFLRTDFSGDAKVALAATGNNAGMLGAAKHWAQLHGHLAAWTG</sequence>
<organism evidence="1 2">
    <name type="scientific">Piscinibacter terrae</name>
    <dbReference type="NCBI Taxonomy" id="2496871"/>
    <lineage>
        <taxon>Bacteria</taxon>
        <taxon>Pseudomonadati</taxon>
        <taxon>Pseudomonadota</taxon>
        <taxon>Betaproteobacteria</taxon>
        <taxon>Burkholderiales</taxon>
        <taxon>Sphaerotilaceae</taxon>
        <taxon>Piscinibacter</taxon>
    </lineage>
</organism>
<comment type="caution">
    <text evidence="1">The sequence shown here is derived from an EMBL/GenBank/DDBJ whole genome shotgun (WGS) entry which is preliminary data.</text>
</comment>